<proteinExistence type="predicted"/>
<feature type="region of interest" description="Disordered" evidence="1">
    <location>
        <begin position="75"/>
        <end position="95"/>
    </location>
</feature>
<reference evidence="2" key="1">
    <citation type="submission" date="2019-08" db="EMBL/GenBank/DDBJ databases">
        <authorList>
            <person name="Kucharzyk K."/>
            <person name="Murdoch R.W."/>
            <person name="Higgins S."/>
            <person name="Loffler F."/>
        </authorList>
    </citation>
    <scope>NUCLEOTIDE SEQUENCE</scope>
</reference>
<sequence>MLPSADQERFVREIDGLGRMLAAVNRSQGPVGLWHQLQPVGRQARGLQVGFDFVAAMHIDGNRPVGQVAHAVDPVRPAGKQPDRRMLHQRRQGDHRLALMAVDDQR</sequence>
<name>A0A645I7W5_9ZZZZ</name>
<dbReference type="AlphaFoldDB" id="A0A645I7W5"/>
<evidence type="ECO:0000313" key="2">
    <source>
        <dbReference type="EMBL" id="MPN47220.1"/>
    </source>
</evidence>
<gene>
    <name evidence="2" type="ORF">SDC9_194821</name>
</gene>
<organism evidence="2">
    <name type="scientific">bioreactor metagenome</name>
    <dbReference type="NCBI Taxonomy" id="1076179"/>
    <lineage>
        <taxon>unclassified sequences</taxon>
        <taxon>metagenomes</taxon>
        <taxon>ecological metagenomes</taxon>
    </lineage>
</organism>
<evidence type="ECO:0000256" key="1">
    <source>
        <dbReference type="SAM" id="MobiDB-lite"/>
    </source>
</evidence>
<dbReference type="EMBL" id="VSSQ01108561">
    <property type="protein sequence ID" value="MPN47220.1"/>
    <property type="molecule type" value="Genomic_DNA"/>
</dbReference>
<accession>A0A645I7W5</accession>
<feature type="compositionally biased region" description="Basic and acidic residues" evidence="1">
    <location>
        <begin position="81"/>
        <end position="95"/>
    </location>
</feature>
<protein>
    <submittedName>
        <fullName evidence="2">Uncharacterized protein</fullName>
    </submittedName>
</protein>
<comment type="caution">
    <text evidence="2">The sequence shown here is derived from an EMBL/GenBank/DDBJ whole genome shotgun (WGS) entry which is preliminary data.</text>
</comment>